<evidence type="ECO:0000313" key="1">
    <source>
        <dbReference type="EMBL" id="GCA64189.1"/>
    </source>
</evidence>
<protein>
    <submittedName>
        <fullName evidence="1">Uncharacterized protein</fullName>
    </submittedName>
</protein>
<reference evidence="1 2" key="1">
    <citation type="journal article" date="2018" name="PLoS ONE">
        <title>The draft genome of Kipferlia bialata reveals reductive genome evolution in fornicate parasites.</title>
        <authorList>
            <person name="Tanifuji G."/>
            <person name="Takabayashi S."/>
            <person name="Kume K."/>
            <person name="Takagi M."/>
            <person name="Nakayama T."/>
            <person name="Kamikawa R."/>
            <person name="Inagaki Y."/>
            <person name="Hashimoto T."/>
        </authorList>
    </citation>
    <scope>NUCLEOTIDE SEQUENCE [LARGE SCALE GENOMIC DNA]</scope>
    <source>
        <strain evidence="1">NY0173</strain>
    </source>
</reference>
<dbReference type="Proteomes" id="UP000265618">
    <property type="component" value="Unassembled WGS sequence"/>
</dbReference>
<gene>
    <name evidence="1" type="ORF">KIPB_013511</name>
</gene>
<accession>A0A391P182</accession>
<name>A0A391P182_9EUKA</name>
<comment type="caution">
    <text evidence="1">The sequence shown here is derived from an EMBL/GenBank/DDBJ whole genome shotgun (WGS) entry which is preliminary data.</text>
</comment>
<proteinExistence type="predicted"/>
<sequence length="97" mass="10645">MDTPSSPNASVLLHFNSWVNQKEVSAERTPEVALTCPQQAALVAALLSEKVCPWCCVRWLQWPNVELAKLSATDVLSVLTMICSHEGVEVTHNMPEG</sequence>
<keyword evidence="2" id="KW-1185">Reference proteome</keyword>
<organism evidence="1 2">
    <name type="scientific">Kipferlia bialata</name>
    <dbReference type="NCBI Taxonomy" id="797122"/>
    <lineage>
        <taxon>Eukaryota</taxon>
        <taxon>Metamonada</taxon>
        <taxon>Carpediemonas-like organisms</taxon>
        <taxon>Kipferlia</taxon>
    </lineage>
</organism>
<dbReference type="EMBL" id="BDIP01006461">
    <property type="protein sequence ID" value="GCA64189.1"/>
    <property type="molecule type" value="Genomic_DNA"/>
</dbReference>
<evidence type="ECO:0000313" key="2">
    <source>
        <dbReference type="Proteomes" id="UP000265618"/>
    </source>
</evidence>
<dbReference type="AlphaFoldDB" id="A0A391P182"/>